<keyword evidence="1" id="KW-0472">Membrane</keyword>
<proteinExistence type="predicted"/>
<evidence type="ECO:0000256" key="1">
    <source>
        <dbReference type="SAM" id="Phobius"/>
    </source>
</evidence>
<accession>A0ABP2K5Q2</accession>
<keyword evidence="1" id="KW-0812">Transmembrane</keyword>
<gene>
    <name evidence="2" type="ORF">HMPREF9607_01539</name>
</gene>
<comment type="caution">
    <text evidence="2">The sequence shown here is derived from an EMBL/GenBank/DDBJ whole genome shotgun (WGS) entry which is preliminary data.</text>
</comment>
<sequence>MTDCFGSVMSYMSSEGAEIARLPSLGYHGCTFEPRGEEFAMNDLVLATTVHTQLAIKSMVERLRQNERGASALEYVGMLIIGAVFVSAIYGVIKPEKIKSWVDKATSVMDRLNVGG</sequence>
<name>A0ABP2K5Q2_9ACTN</name>
<reference evidence="2" key="1">
    <citation type="submission" date="2010-08" db="EMBL/GenBank/DDBJ databases">
        <authorList>
            <person name="Weinstock G."/>
            <person name="Sodergren E."/>
            <person name="Clifton S."/>
            <person name="Fulton L."/>
            <person name="Fulton B."/>
            <person name="Courtney L."/>
            <person name="Fronick C."/>
            <person name="Harrison M."/>
            <person name="Strong C."/>
            <person name="Farmer C."/>
            <person name="Delahaunty K."/>
            <person name="Markovic C."/>
            <person name="Hall O."/>
            <person name="Minx P."/>
            <person name="Tomlinson C."/>
            <person name="Mitreva M."/>
            <person name="Hou S."/>
            <person name="Chen J."/>
            <person name="Wollam A."/>
            <person name="Pepin K.H."/>
            <person name="Johnson M."/>
            <person name="Bhonagiri V."/>
            <person name="Zhang X."/>
            <person name="Suruliraj S."/>
            <person name="Warren W."/>
            <person name="Chinwalla A."/>
            <person name="Mardis E.R."/>
            <person name="Wilson R.K."/>
        </authorList>
    </citation>
    <scope>NUCLEOTIDE SEQUENCE [LARGE SCALE GENOMIC DNA]</scope>
    <source>
        <strain evidence="2">HL044PA1</strain>
    </source>
</reference>
<keyword evidence="3" id="KW-1185">Reference proteome</keyword>
<evidence type="ECO:0008006" key="4">
    <source>
        <dbReference type="Google" id="ProtNLM"/>
    </source>
</evidence>
<protein>
    <recommendedName>
        <fullName evidence="4">Class III signal peptide</fullName>
    </recommendedName>
</protein>
<evidence type="ECO:0000313" key="2">
    <source>
        <dbReference type="EMBL" id="EFS92198.1"/>
    </source>
</evidence>
<organism evidence="2 3">
    <name type="scientific">Cutibacterium modestum HL044PA1</name>
    <dbReference type="NCBI Taxonomy" id="765109"/>
    <lineage>
        <taxon>Bacteria</taxon>
        <taxon>Bacillati</taxon>
        <taxon>Actinomycetota</taxon>
        <taxon>Actinomycetes</taxon>
        <taxon>Propionibacteriales</taxon>
        <taxon>Propionibacteriaceae</taxon>
        <taxon>Cutibacterium</taxon>
        <taxon>Cutibacterium modestum</taxon>
    </lineage>
</organism>
<keyword evidence="1" id="KW-1133">Transmembrane helix</keyword>
<evidence type="ECO:0000313" key="3">
    <source>
        <dbReference type="Proteomes" id="UP000003179"/>
    </source>
</evidence>
<feature type="transmembrane region" description="Helical" evidence="1">
    <location>
        <begin position="72"/>
        <end position="93"/>
    </location>
</feature>
<dbReference type="Proteomes" id="UP000003179">
    <property type="component" value="Unassembled WGS sequence"/>
</dbReference>
<dbReference type="EMBL" id="ADZU01000027">
    <property type="protein sequence ID" value="EFS92198.1"/>
    <property type="molecule type" value="Genomic_DNA"/>
</dbReference>